<organism evidence="1 2">
    <name type="scientific">Paenibacillus roseopurpureus</name>
    <dbReference type="NCBI Taxonomy" id="2918901"/>
    <lineage>
        <taxon>Bacteria</taxon>
        <taxon>Bacillati</taxon>
        <taxon>Bacillota</taxon>
        <taxon>Bacilli</taxon>
        <taxon>Bacillales</taxon>
        <taxon>Paenibacillaceae</taxon>
        <taxon>Paenibacillus</taxon>
    </lineage>
</organism>
<evidence type="ECO:0000313" key="1">
    <source>
        <dbReference type="EMBL" id="WNR45125.1"/>
    </source>
</evidence>
<accession>A0AA96RKW1</accession>
<name>A0AA96RKW1_9BACL</name>
<dbReference type="AlphaFoldDB" id="A0AA96RKW1"/>
<dbReference type="EMBL" id="CP130319">
    <property type="protein sequence ID" value="WNR45125.1"/>
    <property type="molecule type" value="Genomic_DNA"/>
</dbReference>
<dbReference type="RefSeq" id="WP_314801612.1">
    <property type="nucleotide sequence ID" value="NZ_CP130319.1"/>
</dbReference>
<gene>
    <name evidence="1" type="ORF">MJB10_02950</name>
</gene>
<keyword evidence="2" id="KW-1185">Reference proteome</keyword>
<sequence>MNRLGFDEEELLLELCDKYKVNPDHLRILIYLKKEYSYKSASKKNELRNEIEKHIELWSRPKAGDNK</sequence>
<proteinExistence type="predicted"/>
<dbReference type="Proteomes" id="UP001304650">
    <property type="component" value="Chromosome"/>
</dbReference>
<protein>
    <submittedName>
        <fullName evidence="1">Uncharacterized protein</fullName>
    </submittedName>
</protein>
<reference evidence="1" key="1">
    <citation type="submission" date="2022-02" db="EMBL/GenBank/DDBJ databases">
        <title>Paenibacillus sp. MBLB1832 Whole Genome Shotgun Sequencing.</title>
        <authorList>
            <person name="Hwang C.Y."/>
            <person name="Cho E.-S."/>
            <person name="Seo M.-J."/>
        </authorList>
    </citation>
    <scope>NUCLEOTIDE SEQUENCE</scope>
    <source>
        <strain evidence="1">MBLB1832</strain>
    </source>
</reference>
<evidence type="ECO:0000313" key="2">
    <source>
        <dbReference type="Proteomes" id="UP001304650"/>
    </source>
</evidence>
<dbReference type="KEGG" id="proo:MJB10_02950"/>